<dbReference type="PROSITE" id="PS51864">
    <property type="entry name" value="ASTACIN"/>
    <property type="match status" value="3"/>
</dbReference>
<accession>A0A1J1IBZ8</accession>
<dbReference type="EMBL" id="CVRI01000047">
    <property type="protein sequence ID" value="CRK97807.1"/>
    <property type="molecule type" value="Genomic_DNA"/>
</dbReference>
<organism evidence="4 5">
    <name type="scientific">Clunio marinus</name>
    <dbReference type="NCBI Taxonomy" id="568069"/>
    <lineage>
        <taxon>Eukaryota</taxon>
        <taxon>Metazoa</taxon>
        <taxon>Ecdysozoa</taxon>
        <taxon>Arthropoda</taxon>
        <taxon>Hexapoda</taxon>
        <taxon>Insecta</taxon>
        <taxon>Pterygota</taxon>
        <taxon>Neoptera</taxon>
        <taxon>Endopterygota</taxon>
        <taxon>Diptera</taxon>
        <taxon>Nematocera</taxon>
        <taxon>Chironomoidea</taxon>
        <taxon>Chironomidae</taxon>
        <taxon>Clunio</taxon>
    </lineage>
</organism>
<dbReference type="CDD" id="cd04280">
    <property type="entry name" value="ZnMc_astacin_like"/>
    <property type="match status" value="3"/>
</dbReference>
<keyword evidence="1 2" id="KW-0862">Zinc</keyword>
<keyword evidence="2" id="KW-0732">Signal</keyword>
<feature type="binding site" evidence="1">
    <location>
        <position position="427"/>
    </location>
    <ligand>
        <name>Zn(2+)</name>
        <dbReference type="ChEBI" id="CHEBI:29105"/>
        <note>catalytic</note>
    </ligand>
</feature>
<dbReference type="PANTHER" id="PTHR10127:SF814">
    <property type="entry name" value="MEPRIN A SUBUNIT BETA"/>
    <property type="match status" value="1"/>
</dbReference>
<dbReference type="Pfam" id="PF01400">
    <property type="entry name" value="Astacin"/>
    <property type="match status" value="3"/>
</dbReference>
<feature type="active site" evidence="1">
    <location>
        <position position="424"/>
    </location>
</feature>
<dbReference type="SMART" id="SM00235">
    <property type="entry name" value="ZnMc"/>
    <property type="match status" value="3"/>
</dbReference>
<keyword evidence="1 2" id="KW-0479">Metal-binding</keyword>
<feature type="binding site" evidence="1">
    <location>
        <position position="630"/>
    </location>
    <ligand>
        <name>Zn(2+)</name>
        <dbReference type="ChEBI" id="CHEBI:29105"/>
        <note>catalytic</note>
    </ligand>
</feature>
<evidence type="ECO:0000259" key="3">
    <source>
        <dbReference type="PROSITE" id="PS51864"/>
    </source>
</evidence>
<dbReference type="GO" id="GO:0008270">
    <property type="term" value="F:zinc ion binding"/>
    <property type="evidence" value="ECO:0007669"/>
    <property type="project" value="UniProtKB-UniRule"/>
</dbReference>
<evidence type="ECO:0000313" key="5">
    <source>
        <dbReference type="Proteomes" id="UP000183832"/>
    </source>
</evidence>
<feature type="binding site" evidence="1">
    <location>
        <position position="634"/>
    </location>
    <ligand>
        <name>Zn(2+)</name>
        <dbReference type="ChEBI" id="CHEBI:29105"/>
        <note>catalytic</note>
    </ligand>
</feature>
<reference evidence="4 5" key="1">
    <citation type="submission" date="2015-04" db="EMBL/GenBank/DDBJ databases">
        <authorList>
            <person name="Syromyatnikov M.Y."/>
            <person name="Popov V.N."/>
        </authorList>
    </citation>
    <scope>NUCLEOTIDE SEQUENCE [LARGE SCALE GENOMIC DNA]</scope>
</reference>
<evidence type="ECO:0000256" key="1">
    <source>
        <dbReference type="PROSITE-ProRule" id="PRU01211"/>
    </source>
</evidence>
<sequence length="767" mass="86167">MMAKCFFKLFIALIICATIECLPTSEYEDPRAMIKANTPENLEKLKTLGPNDLAEELSGQYQGDIVMSPEEVAEYENSRNTKTGLIATRYSWAGGIVPYRIVESDFTLDQVSYIHRGARRMEEVTCLRFVPYDPKVHNDFITVTGSGSGCFSSVGRRGTGEQILNLQPNNLEVGCFRLHTIIHEFMHAVGFYHMQSAAERDEWVEIVWDKIQAGTEGNFAKQSETVVSNYGVDYDYGCFILNMGKVFCLVILSLSFLVGNIYCNPIDDSRASFIKANTPENIEKLQNLGTDDVAELYSGQYQGDIVMSPEEIAEYENSRNTKTGLIATRYNWAGGIVPYRIVESDFTLDQVSYIHRGARRMEEVTCLRFVPYDPKVHNDFITVTGSGSGCFSSVGRRGTGEQILNLQPYDLEVGCFRLHTIIHEFMHAVGFYHMQSAAERDEWVEIIWDKIRAGTEGNFNKQSATVVSNYGVDYDYGSVMHYSKTAFSIDGSDTIVALRDLNGETMGQRVRMSEKDILRLNRAYCYDVETTQAPIVNPGLAELIMSFVNNIINTLDQVSYIHRGARRMEEVTCLRFVPYDPKVHNDFITVTGSGSGCFSSVGRRGTGEQILNLQPNNLEVGCFRLHTIIHEFMHAVGFYHMQSAAERDEWVEIVWDKIQAGTEGNFAKQSETVVSNYGVDYDYGSVMHYPSVSFSIDGSPTIIPLKDLNGETMGQRVRMSEKDILRLNSAYCSDVVSTEVPIVNPGLAGLIINFINNIINNIMNARN</sequence>
<dbReference type="InterPro" id="IPR024079">
    <property type="entry name" value="MetalloPept_cat_dom_sf"/>
</dbReference>
<feature type="domain" description="Peptidase M12A" evidence="3">
    <location>
        <begin position="522"/>
        <end position="733"/>
    </location>
</feature>
<keyword evidence="5" id="KW-1185">Reference proteome</keyword>
<feature type="binding site" evidence="1">
    <location>
        <position position="433"/>
    </location>
    <ligand>
        <name>Zn(2+)</name>
        <dbReference type="ChEBI" id="CHEBI:29105"/>
        <note>catalytic</note>
    </ligand>
</feature>
<feature type="signal peptide" evidence="2">
    <location>
        <begin position="1"/>
        <end position="21"/>
    </location>
</feature>
<dbReference type="STRING" id="568069.A0A1J1IBZ8"/>
<feature type="active site" evidence="1">
    <location>
        <position position="184"/>
    </location>
</feature>
<feature type="binding site" evidence="1">
    <location>
        <position position="423"/>
    </location>
    <ligand>
        <name>Zn(2+)</name>
        <dbReference type="ChEBI" id="CHEBI:29105"/>
        <note>catalytic</note>
    </ligand>
</feature>
<keyword evidence="1 2" id="KW-0482">Metalloprotease</keyword>
<comment type="caution">
    <text evidence="1">Lacks conserved residue(s) required for the propagation of feature annotation.</text>
</comment>
<dbReference type="PANTHER" id="PTHR10127">
    <property type="entry name" value="DISCOIDIN, CUB, EGF, LAMININ , AND ZINC METALLOPROTEASE DOMAIN CONTAINING"/>
    <property type="match status" value="1"/>
</dbReference>
<dbReference type="InterPro" id="IPR006026">
    <property type="entry name" value="Peptidase_Metallo"/>
</dbReference>
<feature type="binding site" evidence="1">
    <location>
        <position position="183"/>
    </location>
    <ligand>
        <name>Zn(2+)</name>
        <dbReference type="ChEBI" id="CHEBI:29105"/>
        <note>catalytic</note>
    </ligand>
</feature>
<feature type="binding site" evidence="1">
    <location>
        <position position="640"/>
    </location>
    <ligand>
        <name>Zn(2+)</name>
        <dbReference type="ChEBI" id="CHEBI:29105"/>
        <note>catalytic</note>
    </ligand>
</feature>
<dbReference type="InterPro" id="IPR034035">
    <property type="entry name" value="Astacin-like_dom"/>
</dbReference>
<dbReference type="PRINTS" id="PR00480">
    <property type="entry name" value="ASTACIN"/>
</dbReference>
<evidence type="ECO:0000313" key="4">
    <source>
        <dbReference type="EMBL" id="CRK97807.1"/>
    </source>
</evidence>
<dbReference type="Proteomes" id="UP000183832">
    <property type="component" value="Unassembled WGS sequence"/>
</dbReference>
<feature type="chain" id="PRO_5011819875" description="Metalloendopeptidase" evidence="2">
    <location>
        <begin position="22"/>
        <end position="767"/>
    </location>
</feature>
<feature type="domain" description="Peptidase M12A" evidence="3">
    <location>
        <begin position="320"/>
        <end position="526"/>
    </location>
</feature>
<dbReference type="Gene3D" id="3.40.390.10">
    <property type="entry name" value="Collagenase (Catalytic Domain)"/>
    <property type="match status" value="3"/>
</dbReference>
<evidence type="ECO:0000256" key="2">
    <source>
        <dbReference type="RuleBase" id="RU361183"/>
    </source>
</evidence>
<dbReference type="SUPFAM" id="SSF55486">
    <property type="entry name" value="Metalloproteases ('zincins'), catalytic domain"/>
    <property type="match status" value="3"/>
</dbReference>
<dbReference type="GO" id="GO:0006508">
    <property type="term" value="P:proteolysis"/>
    <property type="evidence" value="ECO:0007669"/>
    <property type="project" value="UniProtKB-KW"/>
</dbReference>
<feature type="active site" evidence="1">
    <location>
        <position position="631"/>
    </location>
</feature>
<feature type="domain" description="Peptidase M12A" evidence="3">
    <location>
        <begin position="80"/>
        <end position="284"/>
    </location>
</feature>
<keyword evidence="1 2" id="KW-0378">Hydrolase</keyword>
<dbReference type="AlphaFoldDB" id="A0A1J1IBZ8"/>
<keyword evidence="1 2" id="KW-0645">Protease</keyword>
<proteinExistence type="predicted"/>
<name>A0A1J1IBZ8_9DIPT</name>
<dbReference type="GO" id="GO:0004222">
    <property type="term" value="F:metalloendopeptidase activity"/>
    <property type="evidence" value="ECO:0007669"/>
    <property type="project" value="UniProtKB-UniRule"/>
</dbReference>
<gene>
    <name evidence="4" type="ORF">CLUMA_CG011183</name>
</gene>
<feature type="binding site" evidence="1">
    <location>
        <position position="187"/>
    </location>
    <ligand>
        <name>Zn(2+)</name>
        <dbReference type="ChEBI" id="CHEBI:29105"/>
        <note>catalytic</note>
    </ligand>
</feature>
<protein>
    <recommendedName>
        <fullName evidence="2">Metalloendopeptidase</fullName>
        <ecNumber evidence="2">3.4.24.-</ecNumber>
    </recommendedName>
</protein>
<dbReference type="InterPro" id="IPR001506">
    <property type="entry name" value="Peptidase_M12A"/>
</dbReference>
<comment type="cofactor">
    <cofactor evidence="1 2">
        <name>Zn(2+)</name>
        <dbReference type="ChEBI" id="CHEBI:29105"/>
    </cofactor>
    <text evidence="1 2">Binds 1 zinc ion per subunit.</text>
</comment>
<dbReference type="EC" id="3.4.24.-" evidence="2"/>
<dbReference type="OrthoDB" id="291007at2759"/>
<feature type="binding site" evidence="1">
    <location>
        <position position="193"/>
    </location>
    <ligand>
        <name>Zn(2+)</name>
        <dbReference type="ChEBI" id="CHEBI:29105"/>
        <note>catalytic</note>
    </ligand>
</feature>